<evidence type="ECO:0000256" key="7">
    <source>
        <dbReference type="ARBA" id="ARBA00022989"/>
    </source>
</evidence>
<evidence type="ECO:0000256" key="1">
    <source>
        <dbReference type="ARBA" id="ARBA00004651"/>
    </source>
</evidence>
<name>A0A4Y9VQV3_9PROT</name>
<dbReference type="RefSeq" id="WP_135278127.1">
    <property type="nucleotide sequence ID" value="NZ_PQVH01000010.1"/>
</dbReference>
<protein>
    <recommendedName>
        <fullName evidence="9">Cobalamin biosynthesis protein CobD</fullName>
    </recommendedName>
</protein>
<evidence type="ECO:0000256" key="8">
    <source>
        <dbReference type="ARBA" id="ARBA00023136"/>
    </source>
</evidence>
<dbReference type="Pfam" id="PF03186">
    <property type="entry name" value="CobD_Cbib"/>
    <property type="match status" value="1"/>
</dbReference>
<dbReference type="HAMAP" id="MF_00024">
    <property type="entry name" value="CobD_CbiB"/>
    <property type="match status" value="1"/>
</dbReference>
<comment type="caution">
    <text evidence="9">Lacks conserved residue(s) required for the propagation of feature annotation.</text>
</comment>
<keyword evidence="7 9" id="KW-1133">Transmembrane helix</keyword>
<keyword evidence="5 9" id="KW-0169">Cobalamin biosynthesis</keyword>
<dbReference type="OrthoDB" id="9811967at2"/>
<accession>A0A4Y9VQV3</accession>
<comment type="similarity">
    <text evidence="3 9">Belongs to the CobD/CbiB family.</text>
</comment>
<evidence type="ECO:0000256" key="6">
    <source>
        <dbReference type="ARBA" id="ARBA00022692"/>
    </source>
</evidence>
<gene>
    <name evidence="9" type="primary">cobD</name>
    <name evidence="10" type="ORF">C3Y98_08500</name>
</gene>
<dbReference type="GO" id="GO:0009236">
    <property type="term" value="P:cobalamin biosynthetic process"/>
    <property type="evidence" value="ECO:0007669"/>
    <property type="project" value="UniProtKB-UniRule"/>
</dbReference>
<comment type="subcellular location">
    <subcellularLocation>
        <location evidence="1 9">Cell membrane</location>
        <topology evidence="1 9">Multi-pass membrane protein</topology>
    </subcellularLocation>
</comment>
<dbReference type="Proteomes" id="UP000297706">
    <property type="component" value="Unassembled WGS sequence"/>
</dbReference>
<organism evidence="10 11">
    <name type="scientific">Methylotenera oryzisoli</name>
    <dbReference type="NCBI Taxonomy" id="2080758"/>
    <lineage>
        <taxon>Bacteria</taxon>
        <taxon>Pseudomonadati</taxon>
        <taxon>Pseudomonadota</taxon>
        <taxon>Betaproteobacteria</taxon>
        <taxon>Nitrosomonadales</taxon>
        <taxon>Methylophilaceae</taxon>
        <taxon>Methylotenera</taxon>
    </lineage>
</organism>
<comment type="pathway">
    <text evidence="2 9">Cofactor biosynthesis; adenosylcobalamin biosynthesis.</text>
</comment>
<dbReference type="EMBL" id="PQVH01000010">
    <property type="protein sequence ID" value="TFW70971.1"/>
    <property type="molecule type" value="Genomic_DNA"/>
</dbReference>
<reference evidence="10 11" key="1">
    <citation type="submission" date="2018-02" db="EMBL/GenBank/DDBJ databases">
        <title>A novel lanthanide dependent methylotroph, Methylotenera sp. La3113.</title>
        <authorList>
            <person name="Lv H."/>
            <person name="Tani A."/>
        </authorList>
    </citation>
    <scope>NUCLEOTIDE SEQUENCE [LARGE SCALE GENOMIC DNA]</scope>
    <source>
        <strain evidence="10 11">La3113</strain>
    </source>
</reference>
<dbReference type="NCBIfam" id="TIGR00380">
    <property type="entry name" value="cobal_cbiB"/>
    <property type="match status" value="1"/>
</dbReference>
<feature type="transmembrane region" description="Helical" evidence="9">
    <location>
        <begin position="159"/>
        <end position="181"/>
    </location>
</feature>
<dbReference type="GO" id="GO:0015420">
    <property type="term" value="F:ABC-type vitamin B12 transporter activity"/>
    <property type="evidence" value="ECO:0007669"/>
    <property type="project" value="UniProtKB-UniRule"/>
</dbReference>
<dbReference type="GO" id="GO:0048472">
    <property type="term" value="F:threonine-phosphate decarboxylase activity"/>
    <property type="evidence" value="ECO:0007669"/>
    <property type="project" value="InterPro"/>
</dbReference>
<dbReference type="PANTHER" id="PTHR34308:SF1">
    <property type="entry name" value="COBALAMIN BIOSYNTHESIS PROTEIN CBIB"/>
    <property type="match status" value="1"/>
</dbReference>
<evidence type="ECO:0000256" key="4">
    <source>
        <dbReference type="ARBA" id="ARBA00022475"/>
    </source>
</evidence>
<feature type="transmembrane region" description="Helical" evidence="9">
    <location>
        <begin position="62"/>
        <end position="82"/>
    </location>
</feature>
<keyword evidence="11" id="KW-1185">Reference proteome</keyword>
<comment type="function">
    <text evidence="9">Converts cobyric acid to cobinamide by the addition of aminopropanol on the F carboxylic group.</text>
</comment>
<keyword evidence="4 9" id="KW-1003">Cell membrane</keyword>
<evidence type="ECO:0000256" key="2">
    <source>
        <dbReference type="ARBA" id="ARBA00004953"/>
    </source>
</evidence>
<dbReference type="InterPro" id="IPR004485">
    <property type="entry name" value="Cobalamin_biosynth_CobD/CbiB"/>
</dbReference>
<evidence type="ECO:0000256" key="9">
    <source>
        <dbReference type="HAMAP-Rule" id="MF_00024"/>
    </source>
</evidence>
<dbReference type="UniPathway" id="UPA00148"/>
<evidence type="ECO:0000313" key="11">
    <source>
        <dbReference type="Proteomes" id="UP000297706"/>
    </source>
</evidence>
<feature type="transmembrane region" description="Helical" evidence="9">
    <location>
        <begin position="299"/>
        <end position="315"/>
    </location>
</feature>
<proteinExistence type="inferred from homology"/>
<keyword evidence="6 9" id="KW-0812">Transmembrane</keyword>
<dbReference type="GO" id="GO:0005886">
    <property type="term" value="C:plasma membrane"/>
    <property type="evidence" value="ECO:0007669"/>
    <property type="project" value="UniProtKB-SubCell"/>
</dbReference>
<evidence type="ECO:0000256" key="3">
    <source>
        <dbReference type="ARBA" id="ARBA00006263"/>
    </source>
</evidence>
<comment type="caution">
    <text evidence="10">The sequence shown here is derived from an EMBL/GenBank/DDBJ whole genome shotgun (WGS) entry which is preliminary data.</text>
</comment>
<feature type="transmembrane region" description="Helical" evidence="9">
    <location>
        <begin position="6"/>
        <end position="28"/>
    </location>
</feature>
<sequence>MSFDYYPIISIYSTALAVITAVLLDALLGEPKRWHPLVGFGWMANKIEHALNRNMWPCLARLAGLSAWLLLLLPFTAVSYLAQHTPFAWLADVTLLYLAIGAQSLSQHALQVHAPLSEGDLPQARHAISMIVSRDTSQLNETEIATATVESVLENGNDAIFGAILWFVLFGGAGAVLFRLANTLDAMWGYRTPRFLYFGWAAARLDDILNLIPARLTALSYALCGHTQSALKCWMAQSSTWYSPNAGPVMSAGAGALQVQLGGNAVYHGTTKQRPTLGMGASANTQHILSATKLVKRSIALWCLVIIAVSILMHIKGSLTLA</sequence>
<dbReference type="PANTHER" id="PTHR34308">
    <property type="entry name" value="COBALAMIN BIOSYNTHESIS PROTEIN CBIB"/>
    <property type="match status" value="1"/>
</dbReference>
<keyword evidence="8 9" id="KW-0472">Membrane</keyword>
<evidence type="ECO:0000313" key="10">
    <source>
        <dbReference type="EMBL" id="TFW70971.1"/>
    </source>
</evidence>
<evidence type="ECO:0000256" key="5">
    <source>
        <dbReference type="ARBA" id="ARBA00022573"/>
    </source>
</evidence>
<dbReference type="AlphaFoldDB" id="A0A4Y9VQV3"/>